<organism evidence="1 2">
    <name type="scientific">Trifolium medium</name>
    <dbReference type="NCBI Taxonomy" id="97028"/>
    <lineage>
        <taxon>Eukaryota</taxon>
        <taxon>Viridiplantae</taxon>
        <taxon>Streptophyta</taxon>
        <taxon>Embryophyta</taxon>
        <taxon>Tracheophyta</taxon>
        <taxon>Spermatophyta</taxon>
        <taxon>Magnoliopsida</taxon>
        <taxon>eudicotyledons</taxon>
        <taxon>Gunneridae</taxon>
        <taxon>Pentapetalae</taxon>
        <taxon>rosids</taxon>
        <taxon>fabids</taxon>
        <taxon>Fabales</taxon>
        <taxon>Fabaceae</taxon>
        <taxon>Papilionoideae</taxon>
        <taxon>50 kb inversion clade</taxon>
        <taxon>NPAAA clade</taxon>
        <taxon>Hologalegina</taxon>
        <taxon>IRL clade</taxon>
        <taxon>Trifolieae</taxon>
        <taxon>Trifolium</taxon>
    </lineage>
</organism>
<sequence>MNSNPMGLIAAAATAAAAQLAFLCFESPPLSVSS</sequence>
<name>A0A392VYE4_9FABA</name>
<protein>
    <submittedName>
        <fullName evidence="1">Uncharacterized protein</fullName>
    </submittedName>
</protein>
<dbReference type="AlphaFoldDB" id="A0A392VYE4"/>
<reference evidence="1 2" key="1">
    <citation type="journal article" date="2018" name="Front. Plant Sci.">
        <title>Red Clover (Trifolium pratense) and Zigzag Clover (T. medium) - A Picture of Genomic Similarities and Differences.</title>
        <authorList>
            <person name="Dluhosova J."/>
            <person name="Istvanek J."/>
            <person name="Nedelnik J."/>
            <person name="Repkova J."/>
        </authorList>
    </citation>
    <scope>NUCLEOTIDE SEQUENCE [LARGE SCALE GENOMIC DNA]</scope>
    <source>
        <strain evidence="2">cv. 10/8</strain>
        <tissue evidence="1">Leaf</tissue>
    </source>
</reference>
<dbReference type="Proteomes" id="UP000265520">
    <property type="component" value="Unassembled WGS sequence"/>
</dbReference>
<dbReference type="EMBL" id="LXQA011273146">
    <property type="protein sequence ID" value="MCI91480.1"/>
    <property type="molecule type" value="Genomic_DNA"/>
</dbReference>
<proteinExistence type="predicted"/>
<evidence type="ECO:0000313" key="1">
    <source>
        <dbReference type="EMBL" id="MCI91480.1"/>
    </source>
</evidence>
<comment type="caution">
    <text evidence="1">The sequence shown here is derived from an EMBL/GenBank/DDBJ whole genome shotgun (WGS) entry which is preliminary data.</text>
</comment>
<keyword evidence="2" id="KW-1185">Reference proteome</keyword>
<evidence type="ECO:0000313" key="2">
    <source>
        <dbReference type="Proteomes" id="UP000265520"/>
    </source>
</evidence>
<accession>A0A392VYE4</accession>